<gene>
    <name evidence="3" type="ORF">J0895_12295</name>
</gene>
<reference evidence="3 4" key="1">
    <citation type="submission" date="2021-03" db="EMBL/GenBank/DDBJ databases">
        <title>Metabolic Capacity of the Antarctic Cyanobacterium Phormidium pseudopriestleyi that Sustains Oxygenic Photosynthesis in the Presence of Hydrogen Sulfide.</title>
        <authorList>
            <person name="Lumian J.E."/>
            <person name="Jungblut A.D."/>
            <person name="Dillon M.L."/>
            <person name="Hawes I."/>
            <person name="Doran P.T."/>
            <person name="Mackey T.J."/>
            <person name="Dick G.J."/>
            <person name="Grettenberger C.L."/>
            <person name="Sumner D.Y."/>
        </authorList>
    </citation>
    <scope>NUCLEOTIDE SEQUENCE [LARGE SCALE GENOMIC DNA]</scope>
    <source>
        <strain evidence="3 4">FRX01</strain>
    </source>
</reference>
<protein>
    <submittedName>
        <fullName evidence="3">ABC transporter substrate-binding protein</fullName>
    </submittedName>
</protein>
<dbReference type="EMBL" id="JAFLQW010000329">
    <property type="protein sequence ID" value="MBO0349879.1"/>
    <property type="molecule type" value="Genomic_DNA"/>
</dbReference>
<feature type="chain" id="PRO_5045992118" evidence="1">
    <location>
        <begin position="27"/>
        <end position="349"/>
    </location>
</feature>
<feature type="signal peptide" evidence="1">
    <location>
        <begin position="1"/>
        <end position="26"/>
    </location>
</feature>
<dbReference type="Proteomes" id="UP000664844">
    <property type="component" value="Unassembled WGS sequence"/>
</dbReference>
<keyword evidence="4" id="KW-1185">Reference proteome</keyword>
<keyword evidence="1" id="KW-0732">Signal</keyword>
<comment type="caution">
    <text evidence="3">The sequence shown here is derived from an EMBL/GenBank/DDBJ whole genome shotgun (WGS) entry which is preliminary data.</text>
</comment>
<dbReference type="InterPro" id="IPR006311">
    <property type="entry name" value="TAT_signal"/>
</dbReference>
<evidence type="ECO:0000313" key="4">
    <source>
        <dbReference type="Proteomes" id="UP000664844"/>
    </source>
</evidence>
<name>A0ABS3FRZ2_9CYAN</name>
<dbReference type="PANTHER" id="PTHR31528:SF3">
    <property type="entry name" value="THIAMINE BIOSYNTHESIS PROTEIN HI_0357-RELATED"/>
    <property type="match status" value="1"/>
</dbReference>
<dbReference type="InterPro" id="IPR027939">
    <property type="entry name" value="NMT1/THI5"/>
</dbReference>
<dbReference type="InterPro" id="IPR015168">
    <property type="entry name" value="SsuA/THI5"/>
</dbReference>
<sequence>MNNFYNLNRRQFVKAGGIALGTSLLAACTNQNANQSASQNDGNLDRIRLGLNWKAEAEYGGFYQAVATGLYREYGLDVEIQPLPPQGNITQMLMGGLMDFAIGQAVNALQAIEQGIPKVTLGSIFQDEIQVLLAHPGVGNDSLADLKGKTIFITPGLSIIYWPLLEKQYGYTQGQQRPYNFNVTPFLVDNNSAQQGILTSEPYIIEQVGGFKPVVLPLKATGLNPYNFTIETTNQLVETNPDLVQRFMDASIKGWYRYLAEPTLGNELIKQDNPEMTDDLIAFALEKIEEYQAINFGDANTLGIGAMTEDRWKTLYEQLIEIGVLNAKINYKDAYTLDFINKGVDYYQS</sequence>
<evidence type="ECO:0000313" key="3">
    <source>
        <dbReference type="EMBL" id="MBO0349879.1"/>
    </source>
</evidence>
<proteinExistence type="predicted"/>
<organism evidence="3 4">
    <name type="scientific">Phormidium pseudopriestleyi FRX01</name>
    <dbReference type="NCBI Taxonomy" id="1759528"/>
    <lineage>
        <taxon>Bacteria</taxon>
        <taxon>Bacillati</taxon>
        <taxon>Cyanobacteriota</taxon>
        <taxon>Cyanophyceae</taxon>
        <taxon>Oscillatoriophycideae</taxon>
        <taxon>Oscillatoriales</taxon>
        <taxon>Oscillatoriaceae</taxon>
        <taxon>Phormidium</taxon>
    </lineage>
</organism>
<dbReference type="PROSITE" id="PS51318">
    <property type="entry name" value="TAT"/>
    <property type="match status" value="1"/>
</dbReference>
<dbReference type="PANTHER" id="PTHR31528">
    <property type="entry name" value="4-AMINO-5-HYDROXYMETHYL-2-METHYLPYRIMIDINE PHOSPHATE SYNTHASE THI11-RELATED"/>
    <property type="match status" value="1"/>
</dbReference>
<dbReference type="Gene3D" id="3.40.190.10">
    <property type="entry name" value="Periplasmic binding protein-like II"/>
    <property type="match status" value="2"/>
</dbReference>
<dbReference type="SUPFAM" id="SSF53850">
    <property type="entry name" value="Periplasmic binding protein-like II"/>
    <property type="match status" value="1"/>
</dbReference>
<accession>A0ABS3FRZ2</accession>
<dbReference type="Pfam" id="PF09084">
    <property type="entry name" value="NMT1"/>
    <property type="match status" value="1"/>
</dbReference>
<evidence type="ECO:0000256" key="1">
    <source>
        <dbReference type="SAM" id="SignalP"/>
    </source>
</evidence>
<feature type="domain" description="SsuA/THI5-like" evidence="2">
    <location>
        <begin position="59"/>
        <end position="262"/>
    </location>
</feature>
<evidence type="ECO:0000259" key="2">
    <source>
        <dbReference type="Pfam" id="PF09084"/>
    </source>
</evidence>
<dbReference type="RefSeq" id="WP_207088383.1">
    <property type="nucleotide sequence ID" value="NZ_JAFLQW010000329.1"/>
</dbReference>